<keyword evidence="3" id="KW-1185">Reference proteome</keyword>
<dbReference type="Proteomes" id="UP000593564">
    <property type="component" value="Unassembled WGS sequence"/>
</dbReference>
<evidence type="ECO:0000313" key="3">
    <source>
        <dbReference type="Proteomes" id="UP000593564"/>
    </source>
</evidence>
<keyword evidence="1" id="KW-0472">Membrane</keyword>
<evidence type="ECO:0000256" key="1">
    <source>
        <dbReference type="SAM" id="Phobius"/>
    </source>
</evidence>
<reference evidence="3" key="1">
    <citation type="journal article" date="2020" name="Nat. Commun.">
        <title>Genome assembly of wild tea tree DASZ reveals pedigree and selection history of tea varieties.</title>
        <authorList>
            <person name="Zhang W."/>
            <person name="Zhang Y."/>
            <person name="Qiu H."/>
            <person name="Guo Y."/>
            <person name="Wan H."/>
            <person name="Zhang X."/>
            <person name="Scossa F."/>
            <person name="Alseekh S."/>
            <person name="Zhang Q."/>
            <person name="Wang P."/>
            <person name="Xu L."/>
            <person name="Schmidt M.H."/>
            <person name="Jia X."/>
            <person name="Li D."/>
            <person name="Zhu A."/>
            <person name="Guo F."/>
            <person name="Chen W."/>
            <person name="Ni D."/>
            <person name="Usadel B."/>
            <person name="Fernie A.R."/>
            <person name="Wen W."/>
        </authorList>
    </citation>
    <scope>NUCLEOTIDE SEQUENCE [LARGE SCALE GENOMIC DNA]</scope>
    <source>
        <strain evidence="3">cv. G240</strain>
    </source>
</reference>
<comment type="caution">
    <text evidence="2">The sequence shown here is derived from an EMBL/GenBank/DDBJ whole genome shotgun (WGS) entry which is preliminary data.</text>
</comment>
<feature type="transmembrane region" description="Helical" evidence="1">
    <location>
        <begin position="21"/>
        <end position="43"/>
    </location>
</feature>
<gene>
    <name evidence="2" type="ORF">HYC85_015539</name>
</gene>
<proteinExistence type="predicted"/>
<name>A0A7J7GZB2_CAMSI</name>
<dbReference type="EMBL" id="JACBKZ010000007">
    <property type="protein sequence ID" value="KAF5945311.1"/>
    <property type="molecule type" value="Genomic_DNA"/>
</dbReference>
<protein>
    <submittedName>
        <fullName evidence="2">Uncharacterized protein</fullName>
    </submittedName>
</protein>
<evidence type="ECO:0000313" key="2">
    <source>
        <dbReference type="EMBL" id="KAF5945311.1"/>
    </source>
</evidence>
<keyword evidence="1" id="KW-1133">Transmembrane helix</keyword>
<accession>A0A7J7GZB2</accession>
<dbReference type="AlphaFoldDB" id="A0A7J7GZB2"/>
<reference evidence="2 3" key="2">
    <citation type="submission" date="2020-07" db="EMBL/GenBank/DDBJ databases">
        <title>Genome assembly of wild tea tree DASZ reveals pedigree and selection history of tea varieties.</title>
        <authorList>
            <person name="Zhang W."/>
        </authorList>
    </citation>
    <scope>NUCLEOTIDE SEQUENCE [LARGE SCALE GENOMIC DNA]</scope>
    <source>
        <strain evidence="3">cv. G240</strain>
        <tissue evidence="2">Leaf</tissue>
    </source>
</reference>
<keyword evidence="1" id="KW-0812">Transmembrane</keyword>
<organism evidence="2 3">
    <name type="scientific">Camellia sinensis</name>
    <name type="common">Tea plant</name>
    <name type="synonym">Thea sinensis</name>
    <dbReference type="NCBI Taxonomy" id="4442"/>
    <lineage>
        <taxon>Eukaryota</taxon>
        <taxon>Viridiplantae</taxon>
        <taxon>Streptophyta</taxon>
        <taxon>Embryophyta</taxon>
        <taxon>Tracheophyta</taxon>
        <taxon>Spermatophyta</taxon>
        <taxon>Magnoliopsida</taxon>
        <taxon>eudicotyledons</taxon>
        <taxon>Gunneridae</taxon>
        <taxon>Pentapetalae</taxon>
        <taxon>asterids</taxon>
        <taxon>Ericales</taxon>
        <taxon>Theaceae</taxon>
        <taxon>Camellia</taxon>
    </lineage>
</organism>
<sequence length="52" mass="6091">MYSSHVHAVSKPYPKYFTFRMCILHTCTAIFLKYPCFIGSIIVHPHSRIFNS</sequence>